<proteinExistence type="predicted"/>
<accession>A0A1H3KVH0</accession>
<feature type="transmembrane region" description="Helical" evidence="1">
    <location>
        <begin position="9"/>
        <end position="30"/>
    </location>
</feature>
<keyword evidence="1" id="KW-0812">Transmembrane</keyword>
<reference evidence="3" key="1">
    <citation type="submission" date="2016-10" db="EMBL/GenBank/DDBJ databases">
        <authorList>
            <person name="Varghese N."/>
            <person name="Submissions S."/>
        </authorList>
    </citation>
    <scope>NUCLEOTIDE SEQUENCE [LARGE SCALE GENOMIC DNA]</scope>
    <source>
        <strain evidence="3">SP</strain>
    </source>
</reference>
<dbReference type="Proteomes" id="UP000198935">
    <property type="component" value="Unassembled WGS sequence"/>
</dbReference>
<feature type="transmembrane region" description="Helical" evidence="1">
    <location>
        <begin position="132"/>
        <end position="151"/>
    </location>
</feature>
<dbReference type="AlphaFoldDB" id="A0A1H3KVH0"/>
<evidence type="ECO:0000313" key="3">
    <source>
        <dbReference type="Proteomes" id="UP000198935"/>
    </source>
</evidence>
<keyword evidence="1" id="KW-1133">Transmembrane helix</keyword>
<feature type="transmembrane region" description="Helical" evidence="1">
    <location>
        <begin position="205"/>
        <end position="222"/>
    </location>
</feature>
<keyword evidence="1" id="KW-0472">Membrane</keyword>
<name>A0A1H3KVH0_9BACI</name>
<dbReference type="EMBL" id="FNPI01000002">
    <property type="protein sequence ID" value="SDY55738.1"/>
    <property type="molecule type" value="Genomic_DNA"/>
</dbReference>
<protein>
    <submittedName>
        <fullName evidence="2">Uncharacterized protein</fullName>
    </submittedName>
</protein>
<organism evidence="2 3">
    <name type="scientific">Evansella caseinilytica</name>
    <dbReference type="NCBI Taxonomy" id="1503961"/>
    <lineage>
        <taxon>Bacteria</taxon>
        <taxon>Bacillati</taxon>
        <taxon>Bacillota</taxon>
        <taxon>Bacilli</taxon>
        <taxon>Bacillales</taxon>
        <taxon>Bacillaceae</taxon>
        <taxon>Evansella</taxon>
    </lineage>
</organism>
<evidence type="ECO:0000256" key="1">
    <source>
        <dbReference type="SAM" id="Phobius"/>
    </source>
</evidence>
<feature type="transmembrane region" description="Helical" evidence="1">
    <location>
        <begin position="258"/>
        <end position="276"/>
    </location>
</feature>
<gene>
    <name evidence="2" type="ORF">SAMN05421736_102261</name>
</gene>
<feature type="transmembrane region" description="Helical" evidence="1">
    <location>
        <begin position="36"/>
        <end position="57"/>
    </location>
</feature>
<evidence type="ECO:0000313" key="2">
    <source>
        <dbReference type="EMBL" id="SDY55738.1"/>
    </source>
</evidence>
<feature type="transmembrane region" description="Helical" evidence="1">
    <location>
        <begin position="163"/>
        <end position="184"/>
    </location>
</feature>
<keyword evidence="3" id="KW-1185">Reference proteome</keyword>
<sequence>MNFFWSHTMWYLLLILISIIQIIYTLFHSTNRCRTFAFYLTLVGLPLYFETVILIFFDSYVYYPKIIQNPNLDPFNDVLTGNLFSQFSVSASALLLAVKSKPFYWHVVVASLYCAVEELFKALDIYHQHWWETWMTFIGLLLFFTIAKWMYTSLVRGIRPLYYYFYINLGMFPICTIFLLWGVLDLSGLMRFSETLFSNPKISRYGLYLIFISICYPIMIWGYIQQKWIRKIMSIALVVVFIYAGYKWHLLIFQRGWYGKVSILMIIWMYISVWVIDTLYREQCKKVPV</sequence>
<feature type="transmembrane region" description="Helical" evidence="1">
    <location>
        <begin position="228"/>
        <end position="246"/>
    </location>
</feature>